<dbReference type="PROSITE" id="PS00028">
    <property type="entry name" value="ZINC_FINGER_C2H2_1"/>
    <property type="match status" value="5"/>
</dbReference>
<evidence type="ECO:0000256" key="5">
    <source>
        <dbReference type="ARBA" id="ARBA00022833"/>
    </source>
</evidence>
<dbReference type="PANTHER" id="PTHR16515:SF57">
    <property type="entry name" value="ZINC FINGER PROTEIN 154-LIKE"/>
    <property type="match status" value="1"/>
</dbReference>
<feature type="region of interest" description="Disordered" evidence="10">
    <location>
        <begin position="168"/>
        <end position="205"/>
    </location>
</feature>
<evidence type="ECO:0000256" key="3">
    <source>
        <dbReference type="ARBA" id="ARBA00022737"/>
    </source>
</evidence>
<feature type="compositionally biased region" description="Basic and acidic residues" evidence="10">
    <location>
        <begin position="269"/>
        <end position="291"/>
    </location>
</feature>
<dbReference type="FunFam" id="3.30.160.60:FF:000358">
    <property type="entry name" value="zinc finger protein 24"/>
    <property type="match status" value="1"/>
</dbReference>
<evidence type="ECO:0000256" key="7">
    <source>
        <dbReference type="ARBA" id="ARBA00023242"/>
    </source>
</evidence>
<feature type="domain" description="C2H2-type" evidence="11">
    <location>
        <begin position="520"/>
        <end position="547"/>
    </location>
</feature>
<feature type="compositionally biased region" description="Polar residues" evidence="10">
    <location>
        <begin position="179"/>
        <end position="188"/>
    </location>
</feature>
<dbReference type="OrthoDB" id="6077919at2759"/>
<evidence type="ECO:0000256" key="8">
    <source>
        <dbReference type="PROSITE-ProRule" id="PRU00042"/>
    </source>
</evidence>
<keyword evidence="13" id="KW-1185">Reference proteome</keyword>
<dbReference type="PANTHER" id="PTHR16515">
    <property type="entry name" value="PR DOMAIN ZINC FINGER PROTEIN"/>
    <property type="match status" value="1"/>
</dbReference>
<comment type="caution">
    <text evidence="12">The sequence shown here is derived from an EMBL/GenBank/DDBJ whole genome shotgun (WGS) entry which is preliminary data.</text>
</comment>
<dbReference type="GO" id="GO:0005634">
    <property type="term" value="C:nucleus"/>
    <property type="evidence" value="ECO:0007669"/>
    <property type="project" value="UniProtKB-SubCell"/>
</dbReference>
<dbReference type="SMART" id="SM00355">
    <property type="entry name" value="ZnF_C2H2"/>
    <property type="match status" value="5"/>
</dbReference>
<dbReference type="Pfam" id="PF00096">
    <property type="entry name" value="zf-C2H2"/>
    <property type="match status" value="5"/>
</dbReference>
<evidence type="ECO:0000256" key="10">
    <source>
        <dbReference type="SAM" id="MobiDB-lite"/>
    </source>
</evidence>
<accession>A0A9Q1EZK5</accession>
<feature type="coiled-coil region" evidence="9">
    <location>
        <begin position="102"/>
        <end position="129"/>
    </location>
</feature>
<dbReference type="InterPro" id="IPR036236">
    <property type="entry name" value="Znf_C2H2_sf"/>
</dbReference>
<dbReference type="EMBL" id="JAINUF010000010">
    <property type="protein sequence ID" value="KAJ8348189.1"/>
    <property type="molecule type" value="Genomic_DNA"/>
</dbReference>
<keyword evidence="4 8" id="KW-0863">Zinc-finger</keyword>
<dbReference type="SUPFAM" id="SSF57667">
    <property type="entry name" value="beta-beta-alpha zinc fingers"/>
    <property type="match status" value="3"/>
</dbReference>
<dbReference type="InterPro" id="IPR013087">
    <property type="entry name" value="Znf_C2H2_type"/>
</dbReference>
<gene>
    <name evidence="12" type="ORF">SKAU_G00267780</name>
</gene>
<name>A0A9Q1EZK5_SYNKA</name>
<feature type="domain" description="C2H2-type" evidence="11">
    <location>
        <begin position="436"/>
        <end position="463"/>
    </location>
</feature>
<dbReference type="GO" id="GO:0003677">
    <property type="term" value="F:DNA binding"/>
    <property type="evidence" value="ECO:0007669"/>
    <property type="project" value="UniProtKB-KW"/>
</dbReference>
<feature type="region of interest" description="Disordered" evidence="10">
    <location>
        <begin position="240"/>
        <end position="308"/>
    </location>
</feature>
<feature type="compositionally biased region" description="Low complexity" evidence="10">
    <location>
        <begin position="240"/>
        <end position="249"/>
    </location>
</feature>
<protein>
    <recommendedName>
        <fullName evidence="11">C2H2-type domain-containing protein</fullName>
    </recommendedName>
</protein>
<evidence type="ECO:0000313" key="12">
    <source>
        <dbReference type="EMBL" id="KAJ8348189.1"/>
    </source>
</evidence>
<evidence type="ECO:0000256" key="2">
    <source>
        <dbReference type="ARBA" id="ARBA00022723"/>
    </source>
</evidence>
<sequence>MSSKAVNCGEVGVSRMISPNSLNVIHSGSNRKQGILSSPIRSSGQSFELKGENTESLQPVFCETKLTISSLKIRLAPTIQNTLATAVDSLLSEVAVVLDDALSKTRQELVTQEQENQRLRLRLEVSELEFKALQECLCSAQRIIDHLPASLPGLGTLGQQGFSSSAPSACGGNNAVHRGSSQSFSNQTEDGRDIPGLPGSNSEISGSFSDNLQGFYSGDDLKVCQLSIQADGTVSNNLLNTFSTSSPSPWSDIARPDECASEQMGHQGVSDKESRSSGLRSEPKLEIKQEQDQGPGQHGRGSAAEGGVPVAAEGEQTARNVAELGYIHVVEEEDASRSHSHAVRPIKPPHLPLQWLHKGSSGPFSDGLKTLAKPHHGTRPGQVSLRGAVSTRGPSTASPATEGGERPHLCLQCGKTFRLISSLKKHIRIHTGEKPYPCPVCGRCFRESGALKTHQRIHTGEKPYSCSDCGTCFRHLDGLRKHRRTHTGEKPYVCGVCGKRLSRLQHLKHHQRIHTGERPCRCPRCHKGFKEPAALRKHLRTHREEPEGMQAAAEDVGQVGAGPGAASNISQLHHLVLPPQMGLGVWGADGEDGVVMNCV</sequence>
<keyword evidence="3" id="KW-0677">Repeat</keyword>
<dbReference type="GO" id="GO:0008270">
    <property type="term" value="F:zinc ion binding"/>
    <property type="evidence" value="ECO:0007669"/>
    <property type="project" value="UniProtKB-KW"/>
</dbReference>
<reference evidence="12" key="1">
    <citation type="journal article" date="2023" name="Science">
        <title>Genome structures resolve the early diversification of teleost fishes.</title>
        <authorList>
            <person name="Parey E."/>
            <person name="Louis A."/>
            <person name="Montfort J."/>
            <person name="Bouchez O."/>
            <person name="Roques C."/>
            <person name="Iampietro C."/>
            <person name="Lluch J."/>
            <person name="Castinel A."/>
            <person name="Donnadieu C."/>
            <person name="Desvignes T."/>
            <person name="Floi Bucao C."/>
            <person name="Jouanno E."/>
            <person name="Wen M."/>
            <person name="Mejri S."/>
            <person name="Dirks R."/>
            <person name="Jansen H."/>
            <person name="Henkel C."/>
            <person name="Chen W.J."/>
            <person name="Zahm M."/>
            <person name="Cabau C."/>
            <person name="Klopp C."/>
            <person name="Thompson A.W."/>
            <person name="Robinson-Rechavi M."/>
            <person name="Braasch I."/>
            <person name="Lecointre G."/>
            <person name="Bobe J."/>
            <person name="Postlethwait J.H."/>
            <person name="Berthelot C."/>
            <person name="Roest Crollius H."/>
            <person name="Guiguen Y."/>
        </authorList>
    </citation>
    <scope>NUCLEOTIDE SEQUENCE</scope>
    <source>
        <strain evidence="12">WJC10195</strain>
    </source>
</reference>
<dbReference type="GO" id="GO:0010468">
    <property type="term" value="P:regulation of gene expression"/>
    <property type="evidence" value="ECO:0007669"/>
    <property type="project" value="TreeGrafter"/>
</dbReference>
<organism evidence="12 13">
    <name type="scientific">Synaphobranchus kaupii</name>
    <name type="common">Kaup's arrowtooth eel</name>
    <dbReference type="NCBI Taxonomy" id="118154"/>
    <lineage>
        <taxon>Eukaryota</taxon>
        <taxon>Metazoa</taxon>
        <taxon>Chordata</taxon>
        <taxon>Craniata</taxon>
        <taxon>Vertebrata</taxon>
        <taxon>Euteleostomi</taxon>
        <taxon>Actinopterygii</taxon>
        <taxon>Neopterygii</taxon>
        <taxon>Teleostei</taxon>
        <taxon>Anguilliformes</taxon>
        <taxon>Synaphobranchidae</taxon>
        <taxon>Synaphobranchus</taxon>
    </lineage>
</organism>
<evidence type="ECO:0000256" key="4">
    <source>
        <dbReference type="ARBA" id="ARBA00022771"/>
    </source>
</evidence>
<dbReference type="FunFam" id="3.30.160.60:FF:000204">
    <property type="entry name" value="Zinc finger protein 331"/>
    <property type="match status" value="1"/>
</dbReference>
<dbReference type="Gene3D" id="3.30.160.60">
    <property type="entry name" value="Classic Zinc Finger"/>
    <property type="match status" value="5"/>
</dbReference>
<dbReference type="FunFam" id="3.30.160.60:FF:000100">
    <property type="entry name" value="Zinc finger 45-like"/>
    <property type="match status" value="1"/>
</dbReference>
<evidence type="ECO:0000256" key="1">
    <source>
        <dbReference type="ARBA" id="ARBA00004123"/>
    </source>
</evidence>
<keyword evidence="9" id="KW-0175">Coiled coil</keyword>
<dbReference type="AlphaFoldDB" id="A0A9Q1EZK5"/>
<evidence type="ECO:0000256" key="6">
    <source>
        <dbReference type="ARBA" id="ARBA00023125"/>
    </source>
</evidence>
<feature type="domain" description="C2H2-type" evidence="11">
    <location>
        <begin position="492"/>
        <end position="519"/>
    </location>
</feature>
<keyword evidence="7" id="KW-0539">Nucleus</keyword>
<evidence type="ECO:0000256" key="9">
    <source>
        <dbReference type="SAM" id="Coils"/>
    </source>
</evidence>
<comment type="subcellular location">
    <subcellularLocation>
        <location evidence="1">Nucleus</location>
    </subcellularLocation>
</comment>
<feature type="domain" description="C2H2-type" evidence="11">
    <location>
        <begin position="464"/>
        <end position="491"/>
    </location>
</feature>
<dbReference type="InterPro" id="IPR050331">
    <property type="entry name" value="Zinc_finger"/>
</dbReference>
<keyword evidence="6" id="KW-0238">DNA-binding</keyword>
<feature type="domain" description="C2H2-type" evidence="11">
    <location>
        <begin position="408"/>
        <end position="435"/>
    </location>
</feature>
<dbReference type="Proteomes" id="UP001152622">
    <property type="component" value="Chromosome 10"/>
</dbReference>
<keyword evidence="5" id="KW-0862">Zinc</keyword>
<keyword evidence="2" id="KW-0479">Metal-binding</keyword>
<evidence type="ECO:0000259" key="11">
    <source>
        <dbReference type="PROSITE" id="PS50157"/>
    </source>
</evidence>
<dbReference type="PROSITE" id="PS50157">
    <property type="entry name" value="ZINC_FINGER_C2H2_2"/>
    <property type="match status" value="5"/>
</dbReference>
<dbReference type="FunFam" id="3.30.160.60:FF:001344">
    <property type="entry name" value="Zinc finger protein 16 like"/>
    <property type="match status" value="2"/>
</dbReference>
<proteinExistence type="predicted"/>
<evidence type="ECO:0000313" key="13">
    <source>
        <dbReference type="Proteomes" id="UP001152622"/>
    </source>
</evidence>
<feature type="region of interest" description="Disordered" evidence="10">
    <location>
        <begin position="364"/>
        <end position="405"/>
    </location>
</feature>